<dbReference type="EMBL" id="JBHRWK010000007">
    <property type="protein sequence ID" value="MFC3448580.1"/>
    <property type="molecule type" value="Genomic_DNA"/>
</dbReference>
<dbReference type="SUPFAM" id="SSF48264">
    <property type="entry name" value="Cytochrome P450"/>
    <property type="match status" value="1"/>
</dbReference>
<dbReference type="Gene3D" id="1.10.630.10">
    <property type="entry name" value="Cytochrome P450"/>
    <property type="match status" value="1"/>
</dbReference>
<dbReference type="Pfam" id="PF00067">
    <property type="entry name" value="p450"/>
    <property type="match status" value="1"/>
</dbReference>
<comment type="similarity">
    <text evidence="1">Belongs to the cytochrome P450 family.</text>
</comment>
<dbReference type="RefSeq" id="WP_378237252.1">
    <property type="nucleotide sequence ID" value="NZ_JBHRWK010000007.1"/>
</dbReference>
<organism evidence="2 3">
    <name type="scientific">Amycolatopsis speibonae</name>
    <dbReference type="NCBI Taxonomy" id="1450224"/>
    <lineage>
        <taxon>Bacteria</taxon>
        <taxon>Bacillati</taxon>
        <taxon>Actinomycetota</taxon>
        <taxon>Actinomycetes</taxon>
        <taxon>Pseudonocardiales</taxon>
        <taxon>Pseudonocardiaceae</taxon>
        <taxon>Amycolatopsis</taxon>
    </lineage>
</organism>
<dbReference type="Proteomes" id="UP001595645">
    <property type="component" value="Unassembled WGS sequence"/>
</dbReference>
<comment type="caution">
    <text evidence="2">The sequence shown here is derived from an EMBL/GenBank/DDBJ whole genome shotgun (WGS) entry which is preliminary data.</text>
</comment>
<name>A0ABV7NPM6_9PSEU</name>
<keyword evidence="3" id="KW-1185">Reference proteome</keyword>
<accession>A0ABV7NPM6</accession>
<dbReference type="PANTHER" id="PTHR46696:SF3">
    <property type="entry name" value="PULCHERRIMINIC ACID SYNTHASE"/>
    <property type="match status" value="1"/>
</dbReference>
<dbReference type="InterPro" id="IPR036396">
    <property type="entry name" value="Cyt_P450_sf"/>
</dbReference>
<dbReference type="PRINTS" id="PR00359">
    <property type="entry name" value="BP450"/>
</dbReference>
<sequence>MANEYNPYDPAVLQDPYPCYERMRARSPMFRSSFGSGYWGYTLPGEEEKPIYVAIGYDELSAVLEDSERFTSAFKTGPDPSPVIHEEIAAAGGHPVMPTLYSMDPPEHTRRRRLLQRAMSAERVAAREHEIRAVAGELVEGFAAGGHAELIDRFCTPFVKASLFEHIGVPRQDHEKIAQGNEAFKEVCIPGSSDLELRHACRELVDYQRYFEGAIAERQREPRNDLLGLLAEARKDPDCPISTAEMGWGLMDMIGAGYGNTIEALANLLYLLLSEPDRWAELVADRALVASAVEEGLRFDGPVHWLSRNTTEEVELGGETLPKDVTVVCAFAAANRDPEAFPEPEKFDLRRGGAGKHGRHLATGRGVHYCFGALWARAALRVGVEVLLDRLPGLRLSDGFEVSYLASAPMFRVVSEMPVRW</sequence>
<dbReference type="PANTHER" id="PTHR46696">
    <property type="entry name" value="P450, PUTATIVE (EUROFUNG)-RELATED"/>
    <property type="match status" value="1"/>
</dbReference>
<evidence type="ECO:0000256" key="1">
    <source>
        <dbReference type="ARBA" id="ARBA00010617"/>
    </source>
</evidence>
<protein>
    <submittedName>
        <fullName evidence="2">Cytochrome P450</fullName>
    </submittedName>
</protein>
<dbReference type="InterPro" id="IPR002397">
    <property type="entry name" value="Cyt_P450_B"/>
</dbReference>
<dbReference type="InterPro" id="IPR001128">
    <property type="entry name" value="Cyt_P450"/>
</dbReference>
<reference evidence="3" key="1">
    <citation type="journal article" date="2019" name="Int. J. Syst. Evol. Microbiol.">
        <title>The Global Catalogue of Microorganisms (GCM) 10K type strain sequencing project: providing services to taxonomists for standard genome sequencing and annotation.</title>
        <authorList>
            <consortium name="The Broad Institute Genomics Platform"/>
            <consortium name="The Broad Institute Genome Sequencing Center for Infectious Disease"/>
            <person name="Wu L."/>
            <person name="Ma J."/>
        </authorList>
    </citation>
    <scope>NUCLEOTIDE SEQUENCE [LARGE SCALE GENOMIC DNA]</scope>
    <source>
        <strain evidence="3">CGMCC 4.7676</strain>
    </source>
</reference>
<evidence type="ECO:0000313" key="2">
    <source>
        <dbReference type="EMBL" id="MFC3448580.1"/>
    </source>
</evidence>
<proteinExistence type="inferred from homology"/>
<gene>
    <name evidence="2" type="ORF">ACFOSH_03955</name>
</gene>
<evidence type="ECO:0000313" key="3">
    <source>
        <dbReference type="Proteomes" id="UP001595645"/>
    </source>
</evidence>